<protein>
    <submittedName>
        <fullName evidence="5">Heterogeneous nuclear ribonucleoprotein L</fullName>
    </submittedName>
</protein>
<evidence type="ECO:0000313" key="6">
    <source>
        <dbReference type="Proteomes" id="UP001281761"/>
    </source>
</evidence>
<evidence type="ECO:0000256" key="2">
    <source>
        <dbReference type="ARBA" id="ARBA00022884"/>
    </source>
</evidence>
<evidence type="ECO:0000256" key="3">
    <source>
        <dbReference type="SAM" id="MobiDB-lite"/>
    </source>
</evidence>
<keyword evidence="5" id="KW-0687">Ribonucleoprotein</keyword>
<dbReference type="SUPFAM" id="SSF54928">
    <property type="entry name" value="RNA-binding domain, RBD"/>
    <property type="match status" value="2"/>
</dbReference>
<dbReference type="PANTHER" id="PTHR15592">
    <property type="entry name" value="MATRIN 3/NUCLEAR PROTEIN 220-RELATED"/>
    <property type="match status" value="1"/>
</dbReference>
<keyword evidence="1" id="KW-0677">Repeat</keyword>
<proteinExistence type="predicted"/>
<name>A0ABQ9Y9H2_9EUKA</name>
<feature type="region of interest" description="Disordered" evidence="3">
    <location>
        <begin position="211"/>
        <end position="231"/>
    </location>
</feature>
<dbReference type="GO" id="GO:1990904">
    <property type="term" value="C:ribonucleoprotein complex"/>
    <property type="evidence" value="ECO:0007669"/>
    <property type="project" value="UniProtKB-KW"/>
</dbReference>
<dbReference type="Proteomes" id="UP001281761">
    <property type="component" value="Unassembled WGS sequence"/>
</dbReference>
<keyword evidence="2" id="KW-0694">RNA-binding</keyword>
<sequence length="231" mass="26471">MEVFRPKSAVVIEKEVNPPSKVLHIHLQSNSTPQMDLPAVIGFLKRFGKVQYVVVIANFRQLLAEMDNIYTATRIYQFSHGGGISIANATYYIDYSRSQHINREYTYRRIYPIHKGEKVLLATVHNPLLPITIEVLGSLLKPLECVRCVLFNNTGIQFLAEFATAEQAEKVRDMLDGREIYQDCCFLKVVYATNAKTLAVKYNNSKMRDFTRPDLPYGPPFEPGSRVRPRR</sequence>
<reference evidence="5 6" key="1">
    <citation type="journal article" date="2022" name="bioRxiv">
        <title>Genomics of Preaxostyla Flagellates Illuminates Evolutionary Transitions and the Path Towards Mitochondrial Loss.</title>
        <authorList>
            <person name="Novak L.V.F."/>
            <person name="Treitli S.C."/>
            <person name="Pyrih J."/>
            <person name="Halakuc P."/>
            <person name="Pipaliya S.V."/>
            <person name="Vacek V."/>
            <person name="Brzon O."/>
            <person name="Soukal P."/>
            <person name="Eme L."/>
            <person name="Dacks J.B."/>
            <person name="Karnkowska A."/>
            <person name="Elias M."/>
            <person name="Hampl V."/>
        </authorList>
    </citation>
    <scope>NUCLEOTIDE SEQUENCE [LARGE SCALE GENOMIC DNA]</scope>
    <source>
        <strain evidence="5">NAU3</strain>
        <tissue evidence="5">Gut</tissue>
    </source>
</reference>
<dbReference type="InterPro" id="IPR012677">
    <property type="entry name" value="Nucleotide-bd_a/b_plait_sf"/>
</dbReference>
<dbReference type="InterPro" id="IPR021790">
    <property type="entry name" value="PTBP1-like_RRM2"/>
</dbReference>
<dbReference type="EMBL" id="JARBJD010000023">
    <property type="protein sequence ID" value="KAK2960344.1"/>
    <property type="molecule type" value="Genomic_DNA"/>
</dbReference>
<evidence type="ECO:0000313" key="5">
    <source>
        <dbReference type="EMBL" id="KAK2960344.1"/>
    </source>
</evidence>
<accession>A0ABQ9Y9H2</accession>
<evidence type="ECO:0000259" key="4">
    <source>
        <dbReference type="Pfam" id="PF11835"/>
    </source>
</evidence>
<organism evidence="5 6">
    <name type="scientific">Blattamonas nauphoetae</name>
    <dbReference type="NCBI Taxonomy" id="2049346"/>
    <lineage>
        <taxon>Eukaryota</taxon>
        <taxon>Metamonada</taxon>
        <taxon>Preaxostyla</taxon>
        <taxon>Oxymonadida</taxon>
        <taxon>Blattamonas</taxon>
    </lineage>
</organism>
<dbReference type="Gene3D" id="3.30.70.330">
    <property type="match status" value="2"/>
</dbReference>
<gene>
    <name evidence="5" type="ORF">BLNAU_4561</name>
</gene>
<dbReference type="InterPro" id="IPR035979">
    <property type="entry name" value="RBD_domain_sf"/>
</dbReference>
<evidence type="ECO:0000256" key="1">
    <source>
        <dbReference type="ARBA" id="ARBA00022737"/>
    </source>
</evidence>
<keyword evidence="6" id="KW-1185">Reference proteome</keyword>
<comment type="caution">
    <text evidence="5">The sequence shown here is derived from an EMBL/GenBank/DDBJ whole genome shotgun (WGS) entry which is preliminary data.</text>
</comment>
<feature type="domain" description="PTBP1-like RNA recognition motif 2" evidence="4">
    <location>
        <begin position="117"/>
        <end position="192"/>
    </location>
</feature>
<dbReference type="Pfam" id="PF11835">
    <property type="entry name" value="RRM_8"/>
    <property type="match status" value="1"/>
</dbReference>